<accession>A0A4C2A4S2</accession>
<dbReference type="EMBL" id="BGZK01002705">
    <property type="protein sequence ID" value="GBP95941.1"/>
    <property type="molecule type" value="Genomic_DNA"/>
</dbReference>
<gene>
    <name evidence="1" type="ORF">EVAR_67511_1</name>
</gene>
<keyword evidence="2" id="KW-1185">Reference proteome</keyword>
<organism evidence="1 2">
    <name type="scientific">Eumeta variegata</name>
    <name type="common">Bagworm moth</name>
    <name type="synonym">Eumeta japonica</name>
    <dbReference type="NCBI Taxonomy" id="151549"/>
    <lineage>
        <taxon>Eukaryota</taxon>
        <taxon>Metazoa</taxon>
        <taxon>Ecdysozoa</taxon>
        <taxon>Arthropoda</taxon>
        <taxon>Hexapoda</taxon>
        <taxon>Insecta</taxon>
        <taxon>Pterygota</taxon>
        <taxon>Neoptera</taxon>
        <taxon>Endopterygota</taxon>
        <taxon>Lepidoptera</taxon>
        <taxon>Glossata</taxon>
        <taxon>Ditrysia</taxon>
        <taxon>Tineoidea</taxon>
        <taxon>Psychidae</taxon>
        <taxon>Oiketicinae</taxon>
        <taxon>Eumeta</taxon>
    </lineage>
</organism>
<dbReference type="AlphaFoldDB" id="A0A4C2A4S2"/>
<proteinExistence type="predicted"/>
<protein>
    <submittedName>
        <fullName evidence="1">Uncharacterized protein</fullName>
    </submittedName>
</protein>
<dbReference type="Proteomes" id="UP000299102">
    <property type="component" value="Unassembled WGS sequence"/>
</dbReference>
<evidence type="ECO:0000313" key="1">
    <source>
        <dbReference type="EMBL" id="GBP95941.1"/>
    </source>
</evidence>
<comment type="caution">
    <text evidence="1">The sequence shown here is derived from an EMBL/GenBank/DDBJ whole genome shotgun (WGS) entry which is preliminary data.</text>
</comment>
<reference evidence="1 2" key="1">
    <citation type="journal article" date="2019" name="Commun. Biol.">
        <title>The bagworm genome reveals a unique fibroin gene that provides high tensile strength.</title>
        <authorList>
            <person name="Kono N."/>
            <person name="Nakamura H."/>
            <person name="Ohtoshi R."/>
            <person name="Tomita M."/>
            <person name="Numata K."/>
            <person name="Arakawa K."/>
        </authorList>
    </citation>
    <scope>NUCLEOTIDE SEQUENCE [LARGE SCALE GENOMIC DNA]</scope>
</reference>
<name>A0A4C2A4S2_EUMVA</name>
<evidence type="ECO:0000313" key="2">
    <source>
        <dbReference type="Proteomes" id="UP000299102"/>
    </source>
</evidence>
<sequence length="121" mass="13274">MSIPSFWPARVNSIILGQIVPASLILYRTYNFQGRAAAVPCFPLNMRMARSHSDSTACSYHPALSVLMGRQGSRISSAPSGSTATRLIVTKEIVTYNDLLSYYTGRSPRLRSIKIGTIQGH</sequence>